<gene>
    <name evidence="4" type="primary">IFNGR1</name>
</gene>
<evidence type="ECO:0000313" key="4">
    <source>
        <dbReference type="Ensembl" id="ENSOABP00000061918.1"/>
    </source>
</evidence>
<reference evidence="4" key="2">
    <citation type="submission" date="2025-08" db="UniProtKB">
        <authorList>
            <consortium name="Ensembl"/>
        </authorList>
    </citation>
    <scope>IDENTIFICATION</scope>
</reference>
<dbReference type="Ensembl" id="ENSOABT00000066671.1">
    <property type="protein sequence ID" value="ENSOABP00000061918.1"/>
    <property type="gene ID" value="ENSOABG00000036291.1"/>
</dbReference>
<feature type="signal peptide" evidence="3">
    <location>
        <begin position="1"/>
        <end position="19"/>
    </location>
</feature>
<keyword evidence="2" id="KW-0472">Membrane</keyword>
<dbReference type="Proteomes" id="UP000472276">
    <property type="component" value="Unassembled WGS sequence"/>
</dbReference>
<feature type="region of interest" description="Disordered" evidence="1">
    <location>
        <begin position="319"/>
        <end position="370"/>
    </location>
</feature>
<keyword evidence="2" id="KW-0812">Transmembrane</keyword>
<evidence type="ECO:0000256" key="1">
    <source>
        <dbReference type="SAM" id="MobiDB-lite"/>
    </source>
</evidence>
<protein>
    <recommendedName>
        <fullName evidence="6">Fibronectin type-III domain-containing protein</fullName>
    </recommendedName>
</protein>
<evidence type="ECO:0000313" key="5">
    <source>
        <dbReference type="Proteomes" id="UP000472276"/>
    </source>
</evidence>
<dbReference type="GeneID" id="116321481"/>
<dbReference type="AlphaFoldDB" id="A0AAZ1X2I9"/>
<dbReference type="GO" id="GO:0004896">
    <property type="term" value="F:cytokine receptor activity"/>
    <property type="evidence" value="ECO:0007669"/>
    <property type="project" value="TreeGrafter"/>
</dbReference>
<proteinExistence type="predicted"/>
<evidence type="ECO:0000256" key="2">
    <source>
        <dbReference type="SAM" id="Phobius"/>
    </source>
</evidence>
<accession>A0AAZ1X2I9</accession>
<dbReference type="PANTHER" id="PTHR20859:SF87">
    <property type="entry name" value="CYTOKINE RECEPTOR FAMILY MEMBER B13-RELATED"/>
    <property type="match status" value="1"/>
</dbReference>
<sequence length="399" mass="43677">MSLSDELTVLLLLISGVSAVSVSPPTNVRVSCQNVKVSVRWDYGTKEPQTIFRGKLHPNCTFETTDHEYDLSNCIWKSGEQRYLSFMYVSIAAVQGSNQSVAVASNTFSFSNLRTVDTKCSLEFPPVEIKAKEQMATVSFQNPLKFYKEIAQKDMHGYEINFTVEDEKGAFKSSCTTEEICQCNVSCKKGVKKCVNVSGILFVRWPGSLQVKFKETEAETCTFCASETPPPHTGFNEVIVAAVLSSLLLFVLIVVTACICKLKAWTFNPSDTLPSSLKDSAGNQNKHPPNPTRPHISRISVESLDSCQNDPEETVLLKDTGQSADNSSAGSDYNPGNSCYAERPHLDSSDSDRSGTDDDSGDDSVKTECVSIEERSAYDCPHVMMDMGGGDMVTGYTGN</sequence>
<keyword evidence="2" id="KW-1133">Transmembrane helix</keyword>
<dbReference type="RefSeq" id="XP_031597201.1">
    <property type="nucleotide sequence ID" value="XM_031741341.2"/>
</dbReference>
<feature type="compositionally biased region" description="Basic and acidic residues" evidence="1">
    <location>
        <begin position="342"/>
        <end position="356"/>
    </location>
</feature>
<dbReference type="InterPro" id="IPR013783">
    <property type="entry name" value="Ig-like_fold"/>
</dbReference>
<evidence type="ECO:0000256" key="3">
    <source>
        <dbReference type="SAM" id="SignalP"/>
    </source>
</evidence>
<evidence type="ECO:0008006" key="6">
    <source>
        <dbReference type="Google" id="ProtNLM"/>
    </source>
</evidence>
<dbReference type="InterPro" id="IPR050650">
    <property type="entry name" value="Type-II_Cytokine-TF_Rcpt"/>
</dbReference>
<name>A0AAZ1X2I9_OREAU</name>
<feature type="transmembrane region" description="Helical" evidence="2">
    <location>
        <begin position="238"/>
        <end position="260"/>
    </location>
</feature>
<dbReference type="Gene3D" id="2.60.40.10">
    <property type="entry name" value="Immunoglobulins"/>
    <property type="match status" value="1"/>
</dbReference>
<feature type="compositionally biased region" description="Polar residues" evidence="1">
    <location>
        <begin position="320"/>
        <end position="337"/>
    </location>
</feature>
<organism evidence="4 5">
    <name type="scientific">Oreochromis aureus</name>
    <name type="common">Israeli tilapia</name>
    <name type="synonym">Chromis aureus</name>
    <dbReference type="NCBI Taxonomy" id="47969"/>
    <lineage>
        <taxon>Eukaryota</taxon>
        <taxon>Metazoa</taxon>
        <taxon>Chordata</taxon>
        <taxon>Craniata</taxon>
        <taxon>Vertebrata</taxon>
        <taxon>Euteleostomi</taxon>
        <taxon>Actinopterygii</taxon>
        <taxon>Neopterygii</taxon>
        <taxon>Teleostei</taxon>
        <taxon>Neoteleostei</taxon>
        <taxon>Acanthomorphata</taxon>
        <taxon>Ovalentaria</taxon>
        <taxon>Cichlomorphae</taxon>
        <taxon>Cichliformes</taxon>
        <taxon>Cichlidae</taxon>
        <taxon>African cichlids</taxon>
        <taxon>Pseudocrenilabrinae</taxon>
        <taxon>Oreochromini</taxon>
        <taxon>Oreochromis</taxon>
    </lineage>
</organism>
<feature type="region of interest" description="Disordered" evidence="1">
    <location>
        <begin position="274"/>
        <end position="296"/>
    </location>
</feature>
<keyword evidence="3" id="KW-0732">Signal</keyword>
<reference evidence="5" key="1">
    <citation type="submission" date="2020-03" db="EMBL/GenBank/DDBJ databases">
        <title>Evolution of repeat sequences and sex chromosomes of tilapia species revealed by chromosome-level genomes.</title>
        <authorList>
            <person name="Xu L."/>
            <person name="Tao W."/>
            <person name="Wang D."/>
            <person name="Zhou Q."/>
        </authorList>
    </citation>
    <scope>NUCLEOTIDE SEQUENCE [LARGE SCALE GENOMIC DNA]</scope>
    <source>
        <strain evidence="5">Israel</strain>
    </source>
</reference>
<keyword evidence="5" id="KW-1185">Reference proteome</keyword>
<feature type="chain" id="PRO_5044229909" description="Fibronectin type-III domain-containing protein" evidence="3">
    <location>
        <begin position="20"/>
        <end position="399"/>
    </location>
</feature>
<dbReference type="PANTHER" id="PTHR20859">
    <property type="entry name" value="INTERFERON/INTERLEUKIN RECEPTOR"/>
    <property type="match status" value="1"/>
</dbReference>
<dbReference type="GO" id="GO:0005886">
    <property type="term" value="C:plasma membrane"/>
    <property type="evidence" value="ECO:0007669"/>
    <property type="project" value="TreeGrafter"/>
</dbReference>
<feature type="compositionally biased region" description="Polar residues" evidence="1">
    <location>
        <begin position="274"/>
        <end position="287"/>
    </location>
</feature>
<reference evidence="4" key="3">
    <citation type="submission" date="2025-09" db="UniProtKB">
        <authorList>
            <consortium name="Ensembl"/>
        </authorList>
    </citation>
    <scope>IDENTIFICATION</scope>
</reference>